<evidence type="ECO:0000256" key="6">
    <source>
        <dbReference type="ARBA" id="ARBA00022989"/>
    </source>
</evidence>
<name>A0A011NH18_9PROT</name>
<evidence type="ECO:0000256" key="7">
    <source>
        <dbReference type="ARBA" id="ARBA00023136"/>
    </source>
</evidence>
<evidence type="ECO:0000256" key="1">
    <source>
        <dbReference type="ARBA" id="ARBA00004651"/>
    </source>
</evidence>
<organism evidence="11 12">
    <name type="scientific">Candidatus Accumulibacter appositus</name>
    <dbReference type="NCBI Taxonomy" id="1454003"/>
    <lineage>
        <taxon>Bacteria</taxon>
        <taxon>Pseudomonadati</taxon>
        <taxon>Pseudomonadota</taxon>
        <taxon>Betaproteobacteria</taxon>
        <taxon>Candidatus Accumulibacter</taxon>
    </lineage>
</organism>
<feature type="transmembrane region" description="Helical" evidence="9">
    <location>
        <begin position="9"/>
        <end position="27"/>
    </location>
</feature>
<feature type="transmembrane region" description="Helical" evidence="9">
    <location>
        <begin position="33"/>
        <end position="49"/>
    </location>
</feature>
<dbReference type="PANTHER" id="PTHR38686:SF1">
    <property type="entry name" value="APOLIPOPROTEIN N-ACYLTRANSFERASE"/>
    <property type="match status" value="1"/>
</dbReference>
<dbReference type="PANTHER" id="PTHR38686">
    <property type="entry name" value="APOLIPOPROTEIN N-ACYLTRANSFERASE"/>
    <property type="match status" value="1"/>
</dbReference>
<reference evidence="11 12" key="1">
    <citation type="submission" date="2014-02" db="EMBL/GenBank/DDBJ databases">
        <title>Expanding our view of genomic diversity in Candidatus Accumulibacter clades.</title>
        <authorList>
            <person name="Skennerton C.T."/>
            <person name="Barr J.J."/>
            <person name="Slater F.R."/>
            <person name="Bond P.L."/>
            <person name="Tyson G.W."/>
        </authorList>
    </citation>
    <scope>NUCLEOTIDE SEQUENCE [LARGE SCALE GENOMIC DNA]</scope>
    <source>
        <strain evidence="12">BA-92</strain>
    </source>
</reference>
<dbReference type="Proteomes" id="UP000021816">
    <property type="component" value="Unassembled WGS sequence"/>
</dbReference>
<evidence type="ECO:0000313" key="11">
    <source>
        <dbReference type="EMBL" id="EXI82008.1"/>
    </source>
</evidence>
<evidence type="ECO:0000256" key="3">
    <source>
        <dbReference type="ARBA" id="ARBA00022475"/>
    </source>
</evidence>
<dbReference type="HAMAP" id="MF_01148">
    <property type="entry name" value="Lnt"/>
    <property type="match status" value="1"/>
</dbReference>
<dbReference type="GO" id="GO:0005886">
    <property type="term" value="C:plasma membrane"/>
    <property type="evidence" value="ECO:0007669"/>
    <property type="project" value="UniProtKB-SubCell"/>
</dbReference>
<gene>
    <name evidence="9 11" type="primary">lnt</name>
    <name evidence="11" type="ORF">AW10_00836</name>
</gene>
<sequence length="512" mass="55157">MLTQPTKGFYWRLLAALLIGAAGVFAFAPFAWFPINWLSLGGLFALLGAETEGARSPRRGALLGAAFAFGLFLAGVSWVYVSLSVFGGMPAWLAGLATLLFCLVLSLFPALAGALFVRLAAAGWLPRVLLFASLWTLAEWLRSWVFSGFPWLAAGYAHVPPSPLAGYAPLLGVYGVTLSAALSGALFGELLRVALRAPGRGREERTRCLPALPLLALALLLGAGALLREVRWTQAIGEPVSVALLQGNVAQEIKWRPERFADSLRTYYRLAQENPAQLTILPETALPAFLDQIPAEYLEELRKLALRQQGELLLGIAVAEGRQYFNAAVSLGSTPSQRYSKVHLVPFGEFVPPGFAWFMAMANIPMSDFTAGAARQPHLQLAGQKVAVNICYEDAFGEEIIGALPAATLLVNISNVAWFGNSLAPAQHLQIAQMRTLESGRMMLRATNTGMTAIVDVDGRVRSTLPPFTRGALVDEVQGYSGATPFVRFGNWPAITLSALLTGLLALLRRPL</sequence>
<keyword evidence="4 9" id="KW-0808">Transferase</keyword>
<dbReference type="STRING" id="1454003.AW10_00836"/>
<accession>A0A011NH18</accession>
<dbReference type="EC" id="2.3.1.269" evidence="9"/>
<dbReference type="PROSITE" id="PS50263">
    <property type="entry name" value="CN_HYDROLASE"/>
    <property type="match status" value="1"/>
</dbReference>
<keyword evidence="7 9" id="KW-0472">Membrane</keyword>
<dbReference type="Gene3D" id="3.60.110.10">
    <property type="entry name" value="Carbon-nitrogen hydrolase"/>
    <property type="match status" value="1"/>
</dbReference>
<evidence type="ECO:0000256" key="5">
    <source>
        <dbReference type="ARBA" id="ARBA00022692"/>
    </source>
</evidence>
<comment type="similarity">
    <text evidence="2 9">Belongs to the CN hydrolase family. Apolipoprotein N-acyltransferase subfamily.</text>
</comment>
<proteinExistence type="inferred from homology"/>
<keyword evidence="11" id="KW-0449">Lipoprotein</keyword>
<keyword evidence="8 9" id="KW-0012">Acyltransferase</keyword>
<evidence type="ECO:0000256" key="4">
    <source>
        <dbReference type="ARBA" id="ARBA00022679"/>
    </source>
</evidence>
<feature type="transmembrane region" description="Helical" evidence="9">
    <location>
        <begin position="164"/>
        <end position="187"/>
    </location>
</feature>
<dbReference type="InterPro" id="IPR003010">
    <property type="entry name" value="C-N_Hydrolase"/>
</dbReference>
<keyword evidence="6 9" id="KW-1133">Transmembrane helix</keyword>
<dbReference type="AlphaFoldDB" id="A0A011NH18"/>
<dbReference type="InterPro" id="IPR036526">
    <property type="entry name" value="C-N_Hydrolase_sf"/>
</dbReference>
<evidence type="ECO:0000313" key="12">
    <source>
        <dbReference type="Proteomes" id="UP000021816"/>
    </source>
</evidence>
<comment type="subcellular location">
    <subcellularLocation>
        <location evidence="1 9">Cell membrane</location>
        <topology evidence="1 9">Multi-pass membrane protein</topology>
    </subcellularLocation>
</comment>
<keyword evidence="5 9" id="KW-0812">Transmembrane</keyword>
<dbReference type="NCBIfam" id="TIGR00546">
    <property type="entry name" value="lnt"/>
    <property type="match status" value="1"/>
</dbReference>
<comment type="catalytic activity">
    <reaction evidence="9">
        <text>N-terminal S-1,2-diacyl-sn-glyceryl-L-cysteinyl-[lipoprotein] + a glycerophospholipid = N-acyl-S-1,2-diacyl-sn-glyceryl-L-cysteinyl-[lipoprotein] + a 2-acyl-sn-glycero-3-phospholipid + H(+)</text>
        <dbReference type="Rhea" id="RHEA:48228"/>
        <dbReference type="Rhea" id="RHEA-COMP:14681"/>
        <dbReference type="Rhea" id="RHEA-COMP:14684"/>
        <dbReference type="ChEBI" id="CHEBI:15378"/>
        <dbReference type="ChEBI" id="CHEBI:136912"/>
        <dbReference type="ChEBI" id="CHEBI:140656"/>
        <dbReference type="ChEBI" id="CHEBI:140657"/>
        <dbReference type="ChEBI" id="CHEBI:140660"/>
        <dbReference type="EC" id="2.3.1.269"/>
    </reaction>
</comment>
<dbReference type="PATRIC" id="fig|1454003.3.peg.859"/>
<dbReference type="CDD" id="cd07571">
    <property type="entry name" value="ALP_N-acyl_transferase"/>
    <property type="match status" value="1"/>
</dbReference>
<dbReference type="InterPro" id="IPR004563">
    <property type="entry name" value="Apolipo_AcylTrfase"/>
</dbReference>
<dbReference type="GO" id="GO:0016410">
    <property type="term" value="F:N-acyltransferase activity"/>
    <property type="evidence" value="ECO:0007669"/>
    <property type="project" value="UniProtKB-UniRule"/>
</dbReference>
<evidence type="ECO:0000256" key="9">
    <source>
        <dbReference type="HAMAP-Rule" id="MF_01148"/>
    </source>
</evidence>
<evidence type="ECO:0000256" key="2">
    <source>
        <dbReference type="ARBA" id="ARBA00010065"/>
    </source>
</evidence>
<evidence type="ECO:0000259" key="10">
    <source>
        <dbReference type="PROSITE" id="PS50263"/>
    </source>
</evidence>
<comment type="caution">
    <text evidence="11">The sequence shown here is derived from an EMBL/GenBank/DDBJ whole genome shotgun (WGS) entry which is preliminary data.</text>
</comment>
<dbReference type="UniPathway" id="UPA00666"/>
<feature type="transmembrane region" description="Helical" evidence="9">
    <location>
        <begin position="61"/>
        <end position="80"/>
    </location>
</feature>
<feature type="transmembrane region" description="Helical" evidence="9">
    <location>
        <begin position="129"/>
        <end position="152"/>
    </location>
</feature>
<feature type="transmembrane region" description="Helical" evidence="9">
    <location>
        <begin position="92"/>
        <end position="117"/>
    </location>
</feature>
<feature type="domain" description="CN hydrolase" evidence="10">
    <location>
        <begin position="245"/>
        <end position="479"/>
    </location>
</feature>
<protein>
    <recommendedName>
        <fullName evidence="9">Apolipoprotein N-acyltransferase</fullName>
        <shortName evidence="9">ALP N-acyltransferase</shortName>
        <ecNumber evidence="9">2.3.1.269</ecNumber>
    </recommendedName>
</protein>
<dbReference type="SUPFAM" id="SSF56317">
    <property type="entry name" value="Carbon-nitrogen hydrolase"/>
    <property type="match status" value="1"/>
</dbReference>
<dbReference type="GO" id="GO:0042158">
    <property type="term" value="P:lipoprotein biosynthetic process"/>
    <property type="evidence" value="ECO:0007669"/>
    <property type="project" value="UniProtKB-UniRule"/>
</dbReference>
<feature type="transmembrane region" description="Helical" evidence="9">
    <location>
        <begin position="208"/>
        <end position="227"/>
    </location>
</feature>
<dbReference type="Pfam" id="PF00795">
    <property type="entry name" value="CN_hydrolase"/>
    <property type="match status" value="1"/>
</dbReference>
<dbReference type="InterPro" id="IPR045378">
    <property type="entry name" value="LNT_N"/>
</dbReference>
<evidence type="ECO:0000256" key="8">
    <source>
        <dbReference type="ARBA" id="ARBA00023315"/>
    </source>
</evidence>
<comment type="function">
    <text evidence="9">Catalyzes the phospholipid dependent N-acylation of the N-terminal cysteine of apolipoprotein, the last step in lipoprotein maturation.</text>
</comment>
<dbReference type="Pfam" id="PF20154">
    <property type="entry name" value="LNT_N"/>
    <property type="match status" value="1"/>
</dbReference>
<keyword evidence="3 9" id="KW-1003">Cell membrane</keyword>
<dbReference type="EMBL" id="JEMX01000014">
    <property type="protein sequence ID" value="EXI82008.1"/>
    <property type="molecule type" value="Genomic_DNA"/>
</dbReference>
<comment type="pathway">
    <text evidence="9">Protein modification; lipoprotein biosynthesis (N-acyl transfer).</text>
</comment>